<feature type="domain" description="Rhodanese" evidence="7">
    <location>
        <begin position="436"/>
        <end position="548"/>
    </location>
</feature>
<feature type="domain" description="Rab-GAP TBC" evidence="6">
    <location>
        <begin position="142"/>
        <end position="323"/>
    </location>
</feature>
<dbReference type="Pfam" id="PF00581">
    <property type="entry name" value="Rhodanese"/>
    <property type="match status" value="1"/>
</dbReference>
<name>A0ABQ8S789_PERAM</name>
<evidence type="ECO:0000313" key="9">
    <source>
        <dbReference type="Proteomes" id="UP001148838"/>
    </source>
</evidence>
<dbReference type="SUPFAM" id="SSF52821">
    <property type="entry name" value="Rhodanese/Cell cycle control phosphatase"/>
    <property type="match status" value="1"/>
</dbReference>
<dbReference type="EMBL" id="JAJSOF020000033">
    <property type="protein sequence ID" value="KAJ4429813.1"/>
    <property type="molecule type" value="Genomic_DNA"/>
</dbReference>
<dbReference type="InterPro" id="IPR039755">
    <property type="entry name" value="TBC1D23"/>
</dbReference>
<evidence type="ECO:0000256" key="1">
    <source>
        <dbReference type="ARBA" id="ARBA00004601"/>
    </source>
</evidence>
<evidence type="ECO:0000313" key="8">
    <source>
        <dbReference type="EMBL" id="KAJ4429813.1"/>
    </source>
</evidence>
<dbReference type="InterPro" id="IPR045799">
    <property type="entry name" value="TBC1D23_C"/>
</dbReference>
<dbReference type="PROSITE" id="PS50086">
    <property type="entry name" value="TBC_RABGAP"/>
    <property type="match status" value="1"/>
</dbReference>
<keyword evidence="3" id="KW-0217">Developmental protein</keyword>
<dbReference type="PANTHER" id="PTHR13297:SF5">
    <property type="entry name" value="TBC1 DOMAIN FAMILY MEMBER 23"/>
    <property type="match status" value="1"/>
</dbReference>
<comment type="subcellular location">
    <subcellularLocation>
        <location evidence="1">Golgi apparatus</location>
        <location evidence="1">trans-Golgi network</location>
    </subcellularLocation>
</comment>
<evidence type="ECO:0000259" key="7">
    <source>
        <dbReference type="PROSITE" id="PS50206"/>
    </source>
</evidence>
<organism evidence="8 9">
    <name type="scientific">Periplaneta americana</name>
    <name type="common">American cockroach</name>
    <name type="synonym">Blatta americana</name>
    <dbReference type="NCBI Taxonomy" id="6978"/>
    <lineage>
        <taxon>Eukaryota</taxon>
        <taxon>Metazoa</taxon>
        <taxon>Ecdysozoa</taxon>
        <taxon>Arthropoda</taxon>
        <taxon>Hexapoda</taxon>
        <taxon>Insecta</taxon>
        <taxon>Pterygota</taxon>
        <taxon>Neoptera</taxon>
        <taxon>Polyneoptera</taxon>
        <taxon>Dictyoptera</taxon>
        <taxon>Blattodea</taxon>
        <taxon>Blattoidea</taxon>
        <taxon>Blattidae</taxon>
        <taxon>Blattinae</taxon>
        <taxon>Periplaneta</taxon>
    </lineage>
</organism>
<gene>
    <name evidence="8" type="ORF">ANN_22017</name>
</gene>
<feature type="region of interest" description="Disordered" evidence="5">
    <location>
        <begin position="641"/>
        <end position="661"/>
    </location>
</feature>
<dbReference type="InterPro" id="IPR036873">
    <property type="entry name" value="Rhodanese-like_dom_sf"/>
</dbReference>
<protein>
    <recommendedName>
        <fullName evidence="2">TBC1 domain family member 23</fullName>
    </recommendedName>
</protein>
<dbReference type="Gene3D" id="3.40.250.10">
    <property type="entry name" value="Rhodanese-like domain"/>
    <property type="match status" value="1"/>
</dbReference>
<dbReference type="Proteomes" id="UP001148838">
    <property type="component" value="Unassembled WGS sequence"/>
</dbReference>
<accession>A0ABQ8S789</accession>
<dbReference type="SMART" id="SM00164">
    <property type="entry name" value="TBC"/>
    <property type="match status" value="1"/>
</dbReference>
<dbReference type="CDD" id="cd20788">
    <property type="entry name" value="TBC1D23_C-like"/>
    <property type="match status" value="1"/>
</dbReference>
<sequence length="770" mass="86474">MEEKKVEIAEFAMTPLTCSAHFMCNEIIFPCTRKALKLFCTLPVTTATPERSFSTLRCLKTYVRSTMRADRLNGLALMYIHKNVEVKAHEVLDELSKKPRRLLLKIPLKRGEHFYYRVLDLETALVEDCTAASIYSICKGKSVPDFLRAEVWQVCLEVQEKGNQLVLFNEIFDLPEQNILREDCQQFVANLGNEDEDKVSVISDLESILTFYCKSKSLKYEKGNGWIEILLPLIALKLPRSGTYNLFEAIKNCYIPRCCKKNGTPFHLFRLLLLYHDPELCSFLDTKRISPDLYCLSWFQSLFAATCSLPVVQAMWDLYFQQADPFFVFFLGLVMVVNAREQILSMKNENKQTIVDTLSSMPCALEADDVTDFCSLSQYYALKTPGSFRKDLLKILFEGIVDSTETSTISQALCLPVSAQELVENAELKHNLDSIECVRFFLVDCRPAEQYNAGHLPTAFHLDCNLMLQEPAAFSTAVQGLLSAQRQALAARSAAGGEHLCFLGSGRVEEDQYTHMVVASFLQKHTHYVSMLTGGYQAIHEHFGEDVGNSLEDHNPQNCLVCSPDNASEDSETIRPNTSSSDLFGKISAAMKLKSAEVKGKLFDYIVNPTGGNTVERHVSSADKLGKRYRNMAPVFSIDDDHDGDAASLTSPEEEEGHEGVSISTWLSKPDVIEAFKCHEVKVNGYMYDSHLLVTDSHIYVLRDIPGRKGYAHIVGRRPLSAIVKITSKKKHPELITFKYGVPQGDSLVISDMDRGGSSIRAAELQHSLL</sequence>
<evidence type="ECO:0000256" key="3">
    <source>
        <dbReference type="ARBA" id="ARBA00022473"/>
    </source>
</evidence>
<dbReference type="SUPFAM" id="SSF47923">
    <property type="entry name" value="Ypt/Rab-GAP domain of gyp1p"/>
    <property type="match status" value="1"/>
</dbReference>
<keyword evidence="4" id="KW-0333">Golgi apparatus</keyword>
<dbReference type="Pfam" id="PF19430">
    <property type="entry name" value="TBC1D23_C"/>
    <property type="match status" value="1"/>
</dbReference>
<dbReference type="Pfam" id="PF00566">
    <property type="entry name" value="RabGAP-TBC"/>
    <property type="match status" value="1"/>
</dbReference>
<keyword evidence="9" id="KW-1185">Reference proteome</keyword>
<dbReference type="InterPro" id="IPR035969">
    <property type="entry name" value="Rab-GAP_TBC_sf"/>
</dbReference>
<evidence type="ECO:0000256" key="5">
    <source>
        <dbReference type="SAM" id="MobiDB-lite"/>
    </source>
</evidence>
<dbReference type="InterPro" id="IPR000195">
    <property type="entry name" value="Rab-GAP-TBC_dom"/>
</dbReference>
<dbReference type="Pfam" id="PF05699">
    <property type="entry name" value="Dimer_Tnp_hAT"/>
    <property type="match status" value="1"/>
</dbReference>
<reference evidence="8 9" key="1">
    <citation type="journal article" date="2022" name="Allergy">
        <title>Genome assembly and annotation of Periplaneta americana reveal a comprehensive cockroach allergen profile.</title>
        <authorList>
            <person name="Wang L."/>
            <person name="Xiong Q."/>
            <person name="Saelim N."/>
            <person name="Wang L."/>
            <person name="Nong W."/>
            <person name="Wan A.T."/>
            <person name="Shi M."/>
            <person name="Liu X."/>
            <person name="Cao Q."/>
            <person name="Hui J.H.L."/>
            <person name="Sookrung N."/>
            <person name="Leung T.F."/>
            <person name="Tungtrongchitr A."/>
            <person name="Tsui S.K.W."/>
        </authorList>
    </citation>
    <scope>NUCLEOTIDE SEQUENCE [LARGE SCALE GENOMIC DNA]</scope>
    <source>
        <strain evidence="8">PWHHKU_190912</strain>
    </source>
</reference>
<proteinExistence type="predicted"/>
<dbReference type="InterPro" id="IPR001763">
    <property type="entry name" value="Rhodanese-like_dom"/>
</dbReference>
<dbReference type="Gene3D" id="1.10.472.80">
    <property type="entry name" value="Ypt/Rab-GAP domain of gyp1p, domain 3"/>
    <property type="match status" value="1"/>
</dbReference>
<dbReference type="InterPro" id="IPR008906">
    <property type="entry name" value="HATC_C_dom"/>
</dbReference>
<dbReference type="PROSITE" id="PS50206">
    <property type="entry name" value="RHODANESE_3"/>
    <property type="match status" value="1"/>
</dbReference>
<evidence type="ECO:0000259" key="6">
    <source>
        <dbReference type="PROSITE" id="PS50086"/>
    </source>
</evidence>
<evidence type="ECO:0000256" key="4">
    <source>
        <dbReference type="ARBA" id="ARBA00023034"/>
    </source>
</evidence>
<comment type="caution">
    <text evidence="8">The sequence shown here is derived from an EMBL/GenBank/DDBJ whole genome shotgun (WGS) entry which is preliminary data.</text>
</comment>
<dbReference type="PANTHER" id="PTHR13297">
    <property type="entry name" value="TBC1 DOMAIN FAMILY MEMBER 23-RELATED"/>
    <property type="match status" value="1"/>
</dbReference>
<evidence type="ECO:0000256" key="2">
    <source>
        <dbReference type="ARBA" id="ARBA00014207"/>
    </source>
</evidence>
<dbReference type="SMART" id="SM00450">
    <property type="entry name" value="RHOD"/>
    <property type="match status" value="1"/>
</dbReference>